<evidence type="ECO:0000256" key="1">
    <source>
        <dbReference type="SAM" id="SignalP"/>
    </source>
</evidence>
<reference evidence="3 4" key="1">
    <citation type="submission" date="2019-09" db="EMBL/GenBank/DDBJ databases">
        <authorList>
            <person name="Kritzky A."/>
            <person name="Schelkanova E.Y."/>
            <person name="Alkhova Z.V."/>
            <person name="Smirnova N.I."/>
        </authorList>
    </citation>
    <scope>NUCLEOTIDE SEQUENCE [LARGE SCALE GENOMIC DNA]</scope>
    <source>
        <strain evidence="3 4">M1526</strain>
    </source>
</reference>
<dbReference type="EMBL" id="VUAA01000010">
    <property type="protein sequence ID" value="KAA1254713.1"/>
    <property type="molecule type" value="Genomic_DNA"/>
</dbReference>
<organism evidence="3 4">
    <name type="scientific">Vibrio cholerae</name>
    <dbReference type="NCBI Taxonomy" id="666"/>
    <lineage>
        <taxon>Bacteria</taxon>
        <taxon>Pseudomonadati</taxon>
        <taxon>Pseudomonadota</taxon>
        <taxon>Gammaproteobacteria</taxon>
        <taxon>Vibrionales</taxon>
        <taxon>Vibrionaceae</taxon>
        <taxon>Vibrio</taxon>
    </lineage>
</organism>
<dbReference type="InterPro" id="IPR018927">
    <property type="entry name" value="Pilus_synth_Q_C"/>
</dbReference>
<feature type="chain" id="PRO_5031016472" description="Toxin co-regulated pilus biosynthesis protein Q C-terminal domain-containing protein" evidence="1">
    <location>
        <begin position="34"/>
        <end position="270"/>
    </location>
</feature>
<dbReference type="Proteomes" id="UP000323225">
    <property type="component" value="Unassembled WGS sequence"/>
</dbReference>
<protein>
    <recommendedName>
        <fullName evidence="2">Toxin co-regulated pilus biosynthesis protein Q C-terminal domain-containing protein</fullName>
    </recommendedName>
</protein>
<dbReference type="Pfam" id="PF10671">
    <property type="entry name" value="TcpQ"/>
    <property type="match status" value="1"/>
</dbReference>
<proteinExistence type="predicted"/>
<name>A0A5B1C4Y9_VIBCL</name>
<comment type="caution">
    <text evidence="3">The sequence shown here is derived from an EMBL/GenBank/DDBJ whole genome shotgun (WGS) entry which is preliminary data.</text>
</comment>
<evidence type="ECO:0000259" key="2">
    <source>
        <dbReference type="Pfam" id="PF10671"/>
    </source>
</evidence>
<feature type="domain" description="Toxin co-regulated pilus biosynthesis protein Q C-terminal" evidence="2">
    <location>
        <begin position="176"/>
        <end position="261"/>
    </location>
</feature>
<gene>
    <name evidence="3" type="ORF">F0M16_10630</name>
</gene>
<accession>A0A5B1C4Y9</accession>
<keyword evidence="1" id="KW-0732">Signal</keyword>
<feature type="signal peptide" evidence="1">
    <location>
        <begin position="1"/>
        <end position="33"/>
    </location>
</feature>
<evidence type="ECO:0000313" key="3">
    <source>
        <dbReference type="EMBL" id="KAA1254713.1"/>
    </source>
</evidence>
<dbReference type="AlphaFoldDB" id="A0A5B1C4Y9"/>
<evidence type="ECO:0000313" key="4">
    <source>
        <dbReference type="Proteomes" id="UP000323225"/>
    </source>
</evidence>
<sequence length="270" mass="30141">MINNNKANKKSKIMLSVATIATLSGAFVPFAQAELYISPLVRESVVIDNELNQKLSNKDEGDVVVGESKDYGKFVMQEKAKVEKKAFGYGKNVPLFVAAEANIPLDDGWLVHIDESIQKKPVSWESNSDSWEDTIKIIGEQNNLNVVINPVEKSIGISGKEKPSLAKHLANRVPEVWVLTPGKTLKKNLESWSKKAGWQIHWDDSLKVDYMIEHKATMTGKFLDSGDEDGVITQVLDSLADAHVPLRAEFYKKNKVLLITEAGFKQEVKY</sequence>